<dbReference type="EMBL" id="CAJHNH020000511">
    <property type="protein sequence ID" value="CAG5118186.1"/>
    <property type="molecule type" value="Genomic_DNA"/>
</dbReference>
<protein>
    <submittedName>
        <fullName evidence="2">Uncharacterized protein</fullName>
    </submittedName>
</protein>
<comment type="caution">
    <text evidence="2">The sequence shown here is derived from an EMBL/GenBank/DDBJ whole genome shotgun (WGS) entry which is preliminary data.</text>
</comment>
<sequence length="55" mass="6586">MEHREQTMSLMNRPDERNERRREEARRARANQARPLAEPETIQVFQGDSTFSRVT</sequence>
<reference evidence="2" key="1">
    <citation type="submission" date="2021-04" db="EMBL/GenBank/DDBJ databases">
        <authorList>
            <consortium name="Molecular Ecology Group"/>
        </authorList>
    </citation>
    <scope>NUCLEOTIDE SEQUENCE</scope>
</reference>
<organism evidence="2 3">
    <name type="scientific">Candidula unifasciata</name>
    <dbReference type="NCBI Taxonomy" id="100452"/>
    <lineage>
        <taxon>Eukaryota</taxon>
        <taxon>Metazoa</taxon>
        <taxon>Spiralia</taxon>
        <taxon>Lophotrochozoa</taxon>
        <taxon>Mollusca</taxon>
        <taxon>Gastropoda</taxon>
        <taxon>Heterobranchia</taxon>
        <taxon>Euthyneura</taxon>
        <taxon>Panpulmonata</taxon>
        <taxon>Eupulmonata</taxon>
        <taxon>Stylommatophora</taxon>
        <taxon>Helicina</taxon>
        <taxon>Helicoidea</taxon>
        <taxon>Geomitridae</taxon>
        <taxon>Candidula</taxon>
    </lineage>
</organism>
<feature type="region of interest" description="Disordered" evidence="1">
    <location>
        <begin position="1"/>
        <end position="55"/>
    </location>
</feature>
<feature type="compositionally biased region" description="Polar residues" evidence="1">
    <location>
        <begin position="43"/>
        <end position="55"/>
    </location>
</feature>
<feature type="compositionally biased region" description="Basic and acidic residues" evidence="1">
    <location>
        <begin position="13"/>
        <end position="27"/>
    </location>
</feature>
<keyword evidence="3" id="KW-1185">Reference proteome</keyword>
<evidence type="ECO:0000313" key="3">
    <source>
        <dbReference type="Proteomes" id="UP000678393"/>
    </source>
</evidence>
<evidence type="ECO:0000313" key="2">
    <source>
        <dbReference type="EMBL" id="CAG5118186.1"/>
    </source>
</evidence>
<feature type="non-terminal residue" evidence="2">
    <location>
        <position position="1"/>
    </location>
</feature>
<proteinExistence type="predicted"/>
<gene>
    <name evidence="2" type="ORF">CUNI_LOCUS3744</name>
</gene>
<name>A0A8S3YVB0_9EUPU</name>
<evidence type="ECO:0000256" key="1">
    <source>
        <dbReference type="SAM" id="MobiDB-lite"/>
    </source>
</evidence>
<accession>A0A8S3YVB0</accession>
<dbReference type="AlphaFoldDB" id="A0A8S3YVB0"/>
<dbReference type="Proteomes" id="UP000678393">
    <property type="component" value="Unassembled WGS sequence"/>
</dbReference>